<organism evidence="1 2">
    <name type="scientific">Puccinia sorghi</name>
    <dbReference type="NCBI Taxonomy" id="27349"/>
    <lineage>
        <taxon>Eukaryota</taxon>
        <taxon>Fungi</taxon>
        <taxon>Dikarya</taxon>
        <taxon>Basidiomycota</taxon>
        <taxon>Pucciniomycotina</taxon>
        <taxon>Pucciniomycetes</taxon>
        <taxon>Pucciniales</taxon>
        <taxon>Pucciniaceae</taxon>
        <taxon>Puccinia</taxon>
    </lineage>
</organism>
<accession>A0A0L6VEN9</accession>
<proteinExistence type="predicted"/>
<name>A0A0L6VEN9_9BASI</name>
<dbReference type="AlphaFoldDB" id="A0A0L6VEN9"/>
<dbReference type="EMBL" id="LAVV01006588">
    <property type="protein sequence ID" value="KNZ59246.1"/>
    <property type="molecule type" value="Genomic_DNA"/>
</dbReference>
<keyword evidence="2" id="KW-1185">Reference proteome</keyword>
<evidence type="ECO:0000313" key="2">
    <source>
        <dbReference type="Proteomes" id="UP000037035"/>
    </source>
</evidence>
<sequence length="50" mass="5642">MGTAPPGRKALTMCQLSAIETLIGLKKCYMNAKMDKEYEIHPRYLEAVIL</sequence>
<comment type="caution">
    <text evidence="1">The sequence shown here is derived from an EMBL/GenBank/DDBJ whole genome shotgun (WGS) entry which is preliminary data.</text>
</comment>
<reference evidence="1 2" key="1">
    <citation type="submission" date="2015-08" db="EMBL/GenBank/DDBJ databases">
        <title>Next Generation Sequencing and Analysis of the Genome of Puccinia sorghi L Schw, the Causal Agent of Maize Common Rust.</title>
        <authorList>
            <person name="Rochi L."/>
            <person name="Burguener G."/>
            <person name="Darino M."/>
            <person name="Turjanski A."/>
            <person name="Kreff E."/>
            <person name="Dieguez M.J."/>
            <person name="Sacco F."/>
        </authorList>
    </citation>
    <scope>NUCLEOTIDE SEQUENCE [LARGE SCALE GENOMIC DNA]</scope>
    <source>
        <strain evidence="1 2">RO10H11247</strain>
    </source>
</reference>
<gene>
    <name evidence="1" type="ORF">VP01_1776g5</name>
</gene>
<dbReference type="Proteomes" id="UP000037035">
    <property type="component" value="Unassembled WGS sequence"/>
</dbReference>
<protein>
    <submittedName>
        <fullName evidence="1">Uncharacterized protein</fullName>
    </submittedName>
</protein>
<dbReference type="VEuPathDB" id="FungiDB:VP01_1776g5"/>
<evidence type="ECO:0000313" key="1">
    <source>
        <dbReference type="EMBL" id="KNZ59246.1"/>
    </source>
</evidence>